<dbReference type="AlphaFoldDB" id="A0A3M0MJ77"/>
<organism evidence="1 2">
    <name type="scientific">Paracoccus alkanivorans</name>
    <dbReference type="NCBI Taxonomy" id="2116655"/>
    <lineage>
        <taxon>Bacteria</taxon>
        <taxon>Pseudomonadati</taxon>
        <taxon>Pseudomonadota</taxon>
        <taxon>Alphaproteobacteria</taxon>
        <taxon>Rhodobacterales</taxon>
        <taxon>Paracoccaceae</taxon>
        <taxon>Paracoccus</taxon>
    </lineage>
</organism>
<protein>
    <submittedName>
        <fullName evidence="1">Uncharacterized protein</fullName>
    </submittedName>
</protein>
<evidence type="ECO:0000313" key="1">
    <source>
        <dbReference type="EMBL" id="RMC37628.1"/>
    </source>
</evidence>
<reference evidence="1 2" key="1">
    <citation type="submission" date="2018-07" db="EMBL/GenBank/DDBJ databases">
        <authorList>
            <person name="Zhang Y."/>
            <person name="Wang L."/>
            <person name="Ma S."/>
        </authorList>
    </citation>
    <scope>NUCLEOTIDE SEQUENCE [LARGE SCALE GENOMIC DNA]</scope>
    <source>
        <strain evidence="1 2">4-2</strain>
    </source>
</reference>
<keyword evidence="2" id="KW-1185">Reference proteome</keyword>
<gene>
    <name evidence="1" type="ORF">C9E81_02465</name>
</gene>
<dbReference type="OrthoDB" id="7775826at2"/>
<comment type="caution">
    <text evidence="1">The sequence shown here is derived from an EMBL/GenBank/DDBJ whole genome shotgun (WGS) entry which is preliminary data.</text>
</comment>
<name>A0A3M0MJ77_9RHOB</name>
<sequence>MSKSAENHTIRLLQEMRKEMNERFDRVSERFDGVDARIDGVTHILTLLAANMHSHDDRITALEEKP</sequence>
<evidence type="ECO:0000313" key="2">
    <source>
        <dbReference type="Proteomes" id="UP000273516"/>
    </source>
</evidence>
<dbReference type="EMBL" id="QOKZ01000001">
    <property type="protein sequence ID" value="RMC37628.1"/>
    <property type="molecule type" value="Genomic_DNA"/>
</dbReference>
<proteinExistence type="predicted"/>
<dbReference type="Proteomes" id="UP000273516">
    <property type="component" value="Unassembled WGS sequence"/>
</dbReference>
<dbReference type="RefSeq" id="WP_122110715.1">
    <property type="nucleotide sequence ID" value="NZ_QOKZ01000001.1"/>
</dbReference>
<accession>A0A3M0MJ77</accession>
<dbReference type="Gene3D" id="3.90.20.10">
    <property type="match status" value="1"/>
</dbReference>